<dbReference type="InterPro" id="IPR052580">
    <property type="entry name" value="Lipid_Hydrolase"/>
</dbReference>
<accession>A0A0S4L5A3</accession>
<feature type="transmembrane region" description="Helical" evidence="3">
    <location>
        <begin position="174"/>
        <end position="196"/>
    </location>
</feature>
<dbReference type="PROSITE" id="PS51635">
    <property type="entry name" value="PNPLA"/>
    <property type="match status" value="1"/>
</dbReference>
<organism evidence="5 6">
    <name type="scientific">Candidatus Nitrospira nitrificans</name>
    <dbReference type="NCBI Taxonomy" id="1742973"/>
    <lineage>
        <taxon>Bacteria</taxon>
        <taxon>Pseudomonadati</taxon>
        <taxon>Nitrospirota</taxon>
        <taxon>Nitrospiria</taxon>
        <taxon>Nitrospirales</taxon>
        <taxon>Nitrospiraceae</taxon>
        <taxon>Nitrospira</taxon>
    </lineage>
</organism>
<feature type="domain" description="PNPLA" evidence="4">
    <location>
        <begin position="17"/>
        <end position="388"/>
    </location>
</feature>
<feature type="transmembrane region" description="Helical" evidence="3">
    <location>
        <begin position="137"/>
        <end position="154"/>
    </location>
</feature>
<dbReference type="GO" id="GO:0016042">
    <property type="term" value="P:lipid catabolic process"/>
    <property type="evidence" value="ECO:0007669"/>
    <property type="project" value="UniProtKB-UniRule"/>
</dbReference>
<evidence type="ECO:0000256" key="3">
    <source>
        <dbReference type="SAM" id="Phobius"/>
    </source>
</evidence>
<keyword evidence="2" id="KW-0378">Hydrolase</keyword>
<dbReference type="Pfam" id="PF01734">
    <property type="entry name" value="Patatin"/>
    <property type="match status" value="2"/>
</dbReference>
<keyword evidence="6" id="KW-1185">Reference proteome</keyword>
<dbReference type="PANTHER" id="PTHR46394">
    <property type="entry name" value="ANNEXIN"/>
    <property type="match status" value="1"/>
</dbReference>
<gene>
    <name evidence="5" type="ORF">COMA2_110124</name>
</gene>
<keyword evidence="2" id="KW-0442">Lipid degradation</keyword>
<name>A0A0S4L5A3_9BACT</name>
<protein>
    <submittedName>
        <fullName evidence="5">Putative RpoH suppressor</fullName>
    </submittedName>
</protein>
<reference evidence="6" key="1">
    <citation type="submission" date="2015-10" db="EMBL/GenBank/DDBJ databases">
        <authorList>
            <person name="Luecker S."/>
            <person name="Luecker S."/>
        </authorList>
    </citation>
    <scope>NUCLEOTIDE SEQUENCE [LARGE SCALE GENOMIC DNA]</scope>
</reference>
<dbReference type="InterPro" id="IPR002641">
    <property type="entry name" value="PNPLA_dom"/>
</dbReference>
<evidence type="ECO:0000313" key="5">
    <source>
        <dbReference type="EMBL" id="CUS32851.1"/>
    </source>
</evidence>
<keyword evidence="3" id="KW-0472">Membrane</keyword>
<feature type="active site" description="Proton acceptor" evidence="2">
    <location>
        <position position="375"/>
    </location>
</feature>
<evidence type="ECO:0000259" key="4">
    <source>
        <dbReference type="PROSITE" id="PS51635"/>
    </source>
</evidence>
<keyword evidence="3" id="KW-0812">Transmembrane</keyword>
<dbReference type="GO" id="GO:0016787">
    <property type="term" value="F:hydrolase activity"/>
    <property type="evidence" value="ECO:0007669"/>
    <property type="project" value="UniProtKB-UniRule"/>
</dbReference>
<dbReference type="AlphaFoldDB" id="A0A0S4L5A3"/>
<dbReference type="EMBL" id="CZPZ01000003">
    <property type="protein sequence ID" value="CUS32851.1"/>
    <property type="molecule type" value="Genomic_DNA"/>
</dbReference>
<keyword evidence="3" id="KW-1133">Transmembrane helix</keyword>
<dbReference type="OrthoDB" id="9770965at2"/>
<feature type="active site" description="Nucleophile" evidence="2">
    <location>
        <position position="49"/>
    </location>
</feature>
<dbReference type="PANTHER" id="PTHR46394:SF1">
    <property type="entry name" value="PNPLA DOMAIN-CONTAINING PROTEIN"/>
    <property type="match status" value="1"/>
</dbReference>
<dbReference type="SUPFAM" id="SSF52151">
    <property type="entry name" value="FabD/lysophospholipase-like"/>
    <property type="match status" value="1"/>
</dbReference>
<comment type="caution">
    <text evidence="2">Lacks conserved residue(s) required for the propagation of feature annotation.</text>
</comment>
<dbReference type="InterPro" id="IPR016035">
    <property type="entry name" value="Acyl_Trfase/lysoPLipase"/>
</dbReference>
<evidence type="ECO:0000256" key="1">
    <source>
        <dbReference type="ARBA" id="ARBA00023098"/>
    </source>
</evidence>
<evidence type="ECO:0000256" key="2">
    <source>
        <dbReference type="PROSITE-ProRule" id="PRU01161"/>
    </source>
</evidence>
<proteinExistence type="predicted"/>
<feature type="short sequence motif" description="GXSXG" evidence="2">
    <location>
        <begin position="47"/>
        <end position="51"/>
    </location>
</feature>
<feature type="short sequence motif" description="DGA/G" evidence="2">
    <location>
        <begin position="375"/>
        <end position="377"/>
    </location>
</feature>
<evidence type="ECO:0000313" key="6">
    <source>
        <dbReference type="Proteomes" id="UP000198736"/>
    </source>
</evidence>
<dbReference type="Proteomes" id="UP000198736">
    <property type="component" value="Unassembled WGS sequence"/>
</dbReference>
<sequence length="628" mass="69518">MTTTQTSKPKDLPFCDLVMKGGVASGVAYPTAIAELSCHYRFQSIGGTSVGAIAAAITAAAEYQRRQTESQAQDGFALLKRLPIELGEPVESGGSKLLSLFQPQPALRRLYSVLLAGLNRETTPSRVFHILIGFMKAYWPATLAVAVLSGLAVWKAANYYEQFIGPLHIDAWPYGFFLAAIIFALIAPWPIGIWVYRDVTRRLVENGLGLCTGLTTDKINEALTPWLHDHIQRAAGRCMTDVPLTFGDLWHASGSDGSETRSIDLQMFSTNLSHGRPYIFPLADNEELYFTVEDMKRYLPEDVVKHLVKYSPSNQETNDEKGHLRLPTPEHFPVLLAARLSMSFPFLFTPIPLYCNVARSPVSGVKEFRRCWFSDGGISSNFPIHLFDDLLPRWPTFGLTLEPKLDGQDDVSIAKAYSEGYEEHSNYLSDQVEQKKGASTLGWFIGAVVGAMQNWNDNSLTRMPGVRDRVAKIRLNKTEGGLNLNMNKDEITAVADRGKSAIRQLASRFNRPQNGSTITGWDEHRFIRLHVLLNMLAARSPGVVSAVSLNGQGNPYATNFATLLNAIQAGMINPLPPGYPYQMTPHNCTDLNNFVSELVALARSIQPLNSSIPFQSIPIPALRIRPPL</sequence>
<dbReference type="Gene3D" id="3.40.1090.10">
    <property type="entry name" value="Cytosolic phospholipase A2 catalytic domain"/>
    <property type="match status" value="2"/>
</dbReference>
<dbReference type="STRING" id="1742973.COMA2_110124"/>
<keyword evidence="1 2" id="KW-0443">Lipid metabolism</keyword>